<reference evidence="2 3" key="1">
    <citation type="submission" date="2019-03" db="EMBL/GenBank/DDBJ databases">
        <title>Paraburkholderia sp. 4M-K11, isolated from subtropical forest soil.</title>
        <authorList>
            <person name="Gao Z.-H."/>
            <person name="Qiu L.-H."/>
        </authorList>
    </citation>
    <scope>NUCLEOTIDE SEQUENCE [LARGE SCALE GENOMIC DNA]</scope>
    <source>
        <strain evidence="2 3">4M-K11</strain>
    </source>
</reference>
<sequence length="92" mass="10565">MATLVRRISKVILFVGLFLVSMRFIHTYPLPMPVNQQHYLIAISQMFGVRDYDGFYLSAVALVNLIVASIEYALIMKVWKYVSVRRKDVAAP</sequence>
<dbReference type="OrthoDB" id="9102192at2"/>
<dbReference type="AlphaFoldDB" id="A0A4R5MGJ4"/>
<keyword evidence="1" id="KW-0812">Transmembrane</keyword>
<name>A0A4R5MGJ4_9BURK</name>
<gene>
    <name evidence="2" type="ORF">EYW47_03585</name>
</gene>
<evidence type="ECO:0000313" key="2">
    <source>
        <dbReference type="EMBL" id="TDG26438.1"/>
    </source>
</evidence>
<organism evidence="2 3">
    <name type="scientific">Paraburkholderia silviterrae</name>
    <dbReference type="NCBI Taxonomy" id="2528715"/>
    <lineage>
        <taxon>Bacteria</taxon>
        <taxon>Pseudomonadati</taxon>
        <taxon>Pseudomonadota</taxon>
        <taxon>Betaproteobacteria</taxon>
        <taxon>Burkholderiales</taxon>
        <taxon>Burkholderiaceae</taxon>
        <taxon>Paraburkholderia</taxon>
    </lineage>
</organism>
<accession>A0A4R5MGJ4</accession>
<evidence type="ECO:0000313" key="3">
    <source>
        <dbReference type="Proteomes" id="UP000295722"/>
    </source>
</evidence>
<keyword evidence="1" id="KW-1133">Transmembrane helix</keyword>
<dbReference type="RefSeq" id="WP_133193483.1">
    <property type="nucleotide sequence ID" value="NZ_JBHUCW010000001.1"/>
</dbReference>
<evidence type="ECO:0000256" key="1">
    <source>
        <dbReference type="SAM" id="Phobius"/>
    </source>
</evidence>
<proteinExistence type="predicted"/>
<keyword evidence="1" id="KW-0472">Membrane</keyword>
<comment type="caution">
    <text evidence="2">The sequence shown here is derived from an EMBL/GenBank/DDBJ whole genome shotgun (WGS) entry which is preliminary data.</text>
</comment>
<keyword evidence="3" id="KW-1185">Reference proteome</keyword>
<feature type="transmembrane region" description="Helical" evidence="1">
    <location>
        <begin position="55"/>
        <end position="75"/>
    </location>
</feature>
<protein>
    <submittedName>
        <fullName evidence="2">Uncharacterized protein</fullName>
    </submittedName>
</protein>
<dbReference type="EMBL" id="SMRP01000001">
    <property type="protein sequence ID" value="TDG26438.1"/>
    <property type="molecule type" value="Genomic_DNA"/>
</dbReference>
<dbReference type="Proteomes" id="UP000295722">
    <property type="component" value="Unassembled WGS sequence"/>
</dbReference>